<dbReference type="AlphaFoldDB" id="A0AAD5WJ56"/>
<dbReference type="GO" id="GO:0005829">
    <property type="term" value="C:cytosol"/>
    <property type="evidence" value="ECO:0007669"/>
    <property type="project" value="TreeGrafter"/>
</dbReference>
<evidence type="ECO:0000313" key="3">
    <source>
        <dbReference type="Proteomes" id="UP001196413"/>
    </source>
</evidence>
<dbReference type="GO" id="GO:0002058">
    <property type="term" value="F:uracil binding"/>
    <property type="evidence" value="ECO:0007669"/>
    <property type="project" value="TreeGrafter"/>
</dbReference>
<protein>
    <submittedName>
        <fullName evidence="2">Uncharacterized protein</fullName>
    </submittedName>
</protein>
<gene>
    <name evidence="2" type="ORF">KIN20_033770</name>
</gene>
<evidence type="ECO:0000256" key="1">
    <source>
        <dbReference type="ARBA" id="ARBA00023002"/>
    </source>
</evidence>
<keyword evidence="1" id="KW-0560">Oxidoreductase</keyword>
<dbReference type="EMBL" id="JAHQIW010007039">
    <property type="protein sequence ID" value="KAJ1371766.1"/>
    <property type="molecule type" value="Genomic_DNA"/>
</dbReference>
<reference evidence="2" key="1">
    <citation type="submission" date="2021-06" db="EMBL/GenBank/DDBJ databases">
        <title>Parelaphostrongylus tenuis whole genome reference sequence.</title>
        <authorList>
            <person name="Garwood T.J."/>
            <person name="Larsen P.A."/>
            <person name="Fountain-Jones N.M."/>
            <person name="Garbe J.R."/>
            <person name="Macchietto M.G."/>
            <person name="Kania S.A."/>
            <person name="Gerhold R.W."/>
            <person name="Richards J.E."/>
            <person name="Wolf T.M."/>
        </authorList>
    </citation>
    <scope>NUCLEOTIDE SEQUENCE</scope>
    <source>
        <strain evidence="2">MNPRO001-30</strain>
        <tissue evidence="2">Meninges</tissue>
    </source>
</reference>
<dbReference type="PANTHER" id="PTHR43073">
    <property type="entry name" value="DIHYDROPYRIMIDINE DEHYDROGENASE [NADP(+)]"/>
    <property type="match status" value="1"/>
</dbReference>
<proteinExistence type="predicted"/>
<comment type="caution">
    <text evidence="2">The sequence shown here is derived from an EMBL/GenBank/DDBJ whole genome shotgun (WGS) entry which is preliminary data.</text>
</comment>
<keyword evidence="3" id="KW-1185">Reference proteome</keyword>
<dbReference type="Proteomes" id="UP001196413">
    <property type="component" value="Unassembled WGS sequence"/>
</dbReference>
<accession>A0AAD5WJ56</accession>
<dbReference type="GO" id="GO:0006210">
    <property type="term" value="P:thymine catabolic process"/>
    <property type="evidence" value="ECO:0007669"/>
    <property type="project" value="TreeGrafter"/>
</dbReference>
<evidence type="ECO:0000313" key="2">
    <source>
        <dbReference type="EMBL" id="KAJ1371766.1"/>
    </source>
</evidence>
<organism evidence="2 3">
    <name type="scientific">Parelaphostrongylus tenuis</name>
    <name type="common">Meningeal worm</name>
    <dbReference type="NCBI Taxonomy" id="148309"/>
    <lineage>
        <taxon>Eukaryota</taxon>
        <taxon>Metazoa</taxon>
        <taxon>Ecdysozoa</taxon>
        <taxon>Nematoda</taxon>
        <taxon>Chromadorea</taxon>
        <taxon>Rhabditida</taxon>
        <taxon>Rhabditina</taxon>
        <taxon>Rhabditomorpha</taxon>
        <taxon>Strongyloidea</taxon>
        <taxon>Metastrongylidae</taxon>
        <taxon>Parelaphostrongylus</taxon>
    </lineage>
</organism>
<dbReference type="GO" id="GO:0017113">
    <property type="term" value="F:dihydropyrimidine dehydrogenase (NADP+) activity"/>
    <property type="evidence" value="ECO:0007669"/>
    <property type="project" value="TreeGrafter"/>
</dbReference>
<dbReference type="GO" id="GO:0006212">
    <property type="term" value="P:uracil catabolic process"/>
    <property type="evidence" value="ECO:0007669"/>
    <property type="project" value="TreeGrafter"/>
</dbReference>
<name>A0AAD5WJ56_PARTN</name>
<sequence>MSGDLPAALVQNRCHALVNRQQNLARIFRDAERACREHASHQIAEPTEMRDHLPQNDADGVKAAIVRIGMSDPRKIDIFDELTESHGFFTSKNFLPRVGATSKPGCVNARVLHSLHLKNVSLYSEPVLSDKIKYVQDICRYEDKEQTITSKTDYIISAFGSTLIYSEGLPNFGKYREERAKLEKDLLVKSDTELVRDTFTHRPDTGVEKIPTI</sequence>
<dbReference type="GO" id="GO:0050661">
    <property type="term" value="F:NADP binding"/>
    <property type="evidence" value="ECO:0007669"/>
    <property type="project" value="TreeGrafter"/>
</dbReference>
<dbReference type="PANTHER" id="PTHR43073:SF2">
    <property type="entry name" value="DIHYDROPYRIMIDINE DEHYDROGENASE [NADP(+)]"/>
    <property type="match status" value="1"/>
</dbReference>